<dbReference type="AlphaFoldDB" id="A0A380KWC4"/>
<dbReference type="InterPro" id="IPR050583">
    <property type="entry name" value="Mycobacterial_A85_antigen"/>
</dbReference>
<dbReference type="PANTHER" id="PTHR48098">
    <property type="entry name" value="ENTEROCHELIN ESTERASE-RELATED"/>
    <property type="match status" value="1"/>
</dbReference>
<dbReference type="Proteomes" id="UP000254634">
    <property type="component" value="Unassembled WGS sequence"/>
</dbReference>
<evidence type="ECO:0000313" key="1">
    <source>
        <dbReference type="EMBL" id="SUN75985.1"/>
    </source>
</evidence>
<sequence>MAVLQIEYYSEVLEMEYHVNVLYPDAARVENPDDKDIPVLYLLHGMSGNANSWLKRTAIERLVRYTNLIVVMPETHDGWYTNTAYGYRYYDAIAQELPEVLHRFFPNMSQKREKNFIAGLSMGGYGTFKLALKSNRFSYAASLSGALSFAGWDADNVEMKSPAYWLGTFGEFGTWNQHPESLLTLAKKSDKKTKFYAWCGEQDYLYEVNNRAIADLKAAGLDIVYSHSPGKHEWYYWERQIEKVLAWLPIDFKLEERLD</sequence>
<name>A0A380KWC4_9STRE</name>
<proteinExistence type="predicted"/>
<keyword evidence="2" id="KW-1185">Reference proteome</keyword>
<dbReference type="InterPro" id="IPR000801">
    <property type="entry name" value="Esterase-like"/>
</dbReference>
<dbReference type="InterPro" id="IPR029058">
    <property type="entry name" value="AB_hydrolase_fold"/>
</dbReference>
<dbReference type="PANTHER" id="PTHR48098:SF1">
    <property type="entry name" value="DIACYLGLYCEROL ACYLTRANSFERASE_MYCOLYLTRANSFERASE AG85A"/>
    <property type="match status" value="1"/>
</dbReference>
<dbReference type="EMBL" id="UHFR01000005">
    <property type="protein sequence ID" value="SUN75985.1"/>
    <property type="molecule type" value="Genomic_DNA"/>
</dbReference>
<dbReference type="GO" id="GO:0018738">
    <property type="term" value="F:S-formylglutathione hydrolase activity"/>
    <property type="evidence" value="ECO:0007669"/>
    <property type="project" value="UniProtKB-EC"/>
</dbReference>
<dbReference type="OrthoDB" id="9803578at2"/>
<protein>
    <submittedName>
        <fullName evidence="1">Tributyrin esterase</fullName>
        <ecNumber evidence="1">3.1.2.12</ecNumber>
    </submittedName>
</protein>
<gene>
    <name evidence="1" type="primary">frmB</name>
    <name evidence="1" type="ORF">NCTC13765_00428</name>
</gene>
<dbReference type="STRING" id="1123307.GCA_000380065_00539"/>
<dbReference type="Pfam" id="PF00756">
    <property type="entry name" value="Esterase"/>
    <property type="match status" value="1"/>
</dbReference>
<dbReference type="GO" id="GO:0016747">
    <property type="term" value="F:acyltransferase activity, transferring groups other than amino-acyl groups"/>
    <property type="evidence" value="ECO:0007669"/>
    <property type="project" value="TreeGrafter"/>
</dbReference>
<dbReference type="SUPFAM" id="SSF53474">
    <property type="entry name" value="alpha/beta-Hydrolases"/>
    <property type="match status" value="1"/>
</dbReference>
<dbReference type="Gene3D" id="3.40.50.1820">
    <property type="entry name" value="alpha/beta hydrolase"/>
    <property type="match status" value="1"/>
</dbReference>
<dbReference type="RefSeq" id="WP_018371226.1">
    <property type="nucleotide sequence ID" value="NZ_UHFR01000005.1"/>
</dbReference>
<reference evidence="1" key="1">
    <citation type="submission" date="2018-06" db="EMBL/GenBank/DDBJ databases">
        <authorList>
            <consortium name="Pathogen Informatics"/>
            <person name="Doyle S."/>
        </authorList>
    </citation>
    <scope>NUCLEOTIDE SEQUENCE [LARGE SCALE GENOMIC DNA]</scope>
    <source>
        <strain evidence="1">NCTC13765</strain>
    </source>
</reference>
<organism evidence="1 2">
    <name type="scientific">Streptococcus massiliensis</name>
    <dbReference type="NCBI Taxonomy" id="313439"/>
    <lineage>
        <taxon>Bacteria</taxon>
        <taxon>Bacillati</taxon>
        <taxon>Bacillota</taxon>
        <taxon>Bacilli</taxon>
        <taxon>Lactobacillales</taxon>
        <taxon>Streptococcaceae</taxon>
        <taxon>Streptococcus</taxon>
    </lineage>
</organism>
<accession>A0A380KWC4</accession>
<dbReference type="EC" id="3.1.2.12" evidence="1"/>
<keyword evidence="1" id="KW-0378">Hydrolase</keyword>
<evidence type="ECO:0000313" key="2">
    <source>
        <dbReference type="Proteomes" id="UP000254634"/>
    </source>
</evidence>